<dbReference type="InterPro" id="IPR014152">
    <property type="entry name" value="AddA"/>
</dbReference>
<accession>A0A0C9QEA0</accession>
<keyword evidence="2 13" id="KW-0547">Nucleotide-binding</keyword>
<dbReference type="Gene3D" id="1.10.486.10">
    <property type="entry name" value="PCRA, domain 4"/>
    <property type="match status" value="1"/>
</dbReference>
<organism evidence="17 18">
    <name type="scientific">Lacticaseibacillus paracasei NRIC 0644</name>
    <dbReference type="NCBI Taxonomy" id="1435038"/>
    <lineage>
        <taxon>Bacteria</taxon>
        <taxon>Bacillati</taxon>
        <taxon>Bacillota</taxon>
        <taxon>Bacilli</taxon>
        <taxon>Lactobacillales</taxon>
        <taxon>Lactobacillaceae</taxon>
        <taxon>Lacticaseibacillus</taxon>
    </lineage>
</organism>
<evidence type="ECO:0000256" key="12">
    <source>
        <dbReference type="ARBA" id="ARBA00048988"/>
    </source>
</evidence>
<protein>
    <recommendedName>
        <fullName evidence="13">ATP-dependent helicase/nuclease subunit A</fullName>
        <ecNumber evidence="13">3.1.-.-</ecNumber>
        <ecNumber evidence="13">5.6.2.4</ecNumber>
    </recommendedName>
    <alternativeName>
        <fullName evidence="13">ATP-dependent helicase/nuclease AddA</fullName>
    </alternativeName>
    <alternativeName>
        <fullName evidence="13">DNA 3'-5' helicase AddA</fullName>
    </alternativeName>
</protein>
<dbReference type="EC" id="5.6.2.4" evidence="13"/>
<dbReference type="GO" id="GO:0005524">
    <property type="term" value="F:ATP binding"/>
    <property type="evidence" value="ECO:0007669"/>
    <property type="project" value="UniProtKB-UniRule"/>
</dbReference>
<dbReference type="InterPro" id="IPR014016">
    <property type="entry name" value="UvrD-like_ATP-bd"/>
</dbReference>
<evidence type="ECO:0000256" key="8">
    <source>
        <dbReference type="ARBA" id="ARBA00023125"/>
    </source>
</evidence>
<evidence type="ECO:0000256" key="9">
    <source>
        <dbReference type="ARBA" id="ARBA00023204"/>
    </source>
</evidence>
<dbReference type="Pfam" id="PF13361">
    <property type="entry name" value="UvrD_C"/>
    <property type="match status" value="1"/>
</dbReference>
<dbReference type="RefSeq" id="WP_045625102.1">
    <property type="nucleotide sequence ID" value="NZ_BAYM01000090.1"/>
</dbReference>
<name>A0A0C9QEA0_LACPA</name>
<dbReference type="GO" id="GO:0000724">
    <property type="term" value="P:double-strand break repair via homologous recombination"/>
    <property type="evidence" value="ECO:0007669"/>
    <property type="project" value="UniProtKB-UniRule"/>
</dbReference>
<keyword evidence="7 13" id="KW-0067">ATP-binding</keyword>
<evidence type="ECO:0000256" key="6">
    <source>
        <dbReference type="ARBA" id="ARBA00022839"/>
    </source>
</evidence>
<feature type="domain" description="UvrD-like helicase C-terminal" evidence="16">
    <location>
        <begin position="507"/>
        <end position="806"/>
    </location>
</feature>
<comment type="caution">
    <text evidence="17">The sequence shown here is derived from an EMBL/GenBank/DDBJ whole genome shotgun (WGS) entry which is preliminary data.</text>
</comment>
<dbReference type="InterPro" id="IPR038726">
    <property type="entry name" value="PDDEXK_AddAB-type"/>
</dbReference>
<evidence type="ECO:0000256" key="5">
    <source>
        <dbReference type="ARBA" id="ARBA00022806"/>
    </source>
</evidence>
<dbReference type="GO" id="GO:0016887">
    <property type="term" value="F:ATP hydrolysis activity"/>
    <property type="evidence" value="ECO:0007669"/>
    <property type="project" value="RHEA"/>
</dbReference>
<evidence type="ECO:0000313" key="18">
    <source>
        <dbReference type="Proteomes" id="UP000032552"/>
    </source>
</evidence>
<evidence type="ECO:0000259" key="15">
    <source>
        <dbReference type="PROSITE" id="PS51198"/>
    </source>
</evidence>
<keyword evidence="8 13" id="KW-0238">DNA-binding</keyword>
<dbReference type="NCBIfam" id="TIGR02785">
    <property type="entry name" value="addA_Gpos"/>
    <property type="match status" value="1"/>
</dbReference>
<dbReference type="HAMAP" id="MF_01451">
    <property type="entry name" value="AddA"/>
    <property type="match status" value="1"/>
</dbReference>
<sequence>MTQFTTSQQAAITHDGHDVLVSASAGSGKTTVLVERIIQKILKQHADITRMLIVTFTRAATAEMRTKIQTALKKALTERRHELSGEDRRHLANQIAMVNAAKISTLDAFSLQIVQTYYYVIDLDPGFRLLTDETERYMLQERVWDDLREQLYASDEAPAFEQLTANFSGDRDDSGLQDLMFELIRQAGATTDPKAYLEGLATPYAPEKWEATFSQQIWPRVKGQLLQIATSLTQASALANQLPNPIWYQQIQADLAPLQTLLETNAPTYDTVRSVLISHEFAAWSRISKGLDDADKDTKNAAKDLRDVAKKTWQNKLAPTFALAAEQIGDLLREAQPLVATLANVALKFEDALTAEKAARHVQDYSDIAHNALRILQQKDPQTGAPIADNYRASFDEVMVDEYQDISPLQEALLAAVSTTTPGDRFMVGDVKQSIYGFRLADPQLFIHKYQTFQDAPTDPAAPERIILAENFRSTKNVLAFTNLIFSQIMDPEVGDLSYDNAAALKYGALDYGDAHPAVKVLLYSKATSDEDSSDASELPGDADDIEPVDIATGQTQLVLAEIQRLINDPDAQLWDRQAQEYRRIHYRDITLLTRQTSQNSLIQTQFAAAGVPLFVADTKNFFKTTELMVMLALLKVIDNQKQDIPLVAVLRSPIVGLSADQLALIRLAAKQVPYYDAVTAFLQAEPKTPLAQRTHDMLTHFFNQLSHFRDLARENDLVTLLWAIYQDTGFLDYVGGTPGGSQRQANLQALIDRARTYEAGGFKGLFAFIHFITLMQKQDQDLAMPAQVDPDNDAVKLMTIHKSKGLEFPVVFLMQANKHFNMRDQTGTAILTKQGIGIKWLDPETRVEYELPQYQAAKAARQNQTLAEEMRLLYVALTRAQQRLYVVGATMSGNQLTSADKTVEKWAAAAEGEARVLAPQVRSGATSYLDWIGPALIRHPQARGLAETTIKPTLVGDETEFTIEIDVNPQVTPTATPEKVSDDSGTMVDLSAWLKKAYPFQAATTTTGFQSVSEIKRAFDDPDTIDLVNADRFLGPKPPMRDLTAPAFLTETPSGISPAAIGTATHLLLQLVDLAKPITMASLRALRDQLTTTQVIAVDVAKHIDLTALIRFFETDLGRLLLAKPQQVHREVPFSMLLPADQVFEALADDPGEDVLIHGIIDGYVSDEQGVTLFDYKTDHNPNTAVLVDRYRGQLNLYAQALQDLQPKPVLHRYLVFLRTGTVVDLVASGAGK</sequence>
<keyword evidence="3 13" id="KW-0227">DNA damage</keyword>
<evidence type="ECO:0000259" key="16">
    <source>
        <dbReference type="PROSITE" id="PS51217"/>
    </source>
</evidence>
<dbReference type="Proteomes" id="UP000032552">
    <property type="component" value="Unassembled WGS sequence"/>
</dbReference>
<proteinExistence type="inferred from homology"/>
<evidence type="ECO:0000256" key="10">
    <source>
        <dbReference type="ARBA" id="ARBA00023235"/>
    </source>
</evidence>
<dbReference type="Gene3D" id="3.40.50.300">
    <property type="entry name" value="P-loop containing nucleotide triphosphate hydrolases"/>
    <property type="match status" value="4"/>
</dbReference>
<comment type="subunit">
    <text evidence="13">Heterodimer of AddA and AddB/RexB.</text>
</comment>
<dbReference type="GO" id="GO:0033202">
    <property type="term" value="C:DNA helicase complex"/>
    <property type="evidence" value="ECO:0007669"/>
    <property type="project" value="TreeGrafter"/>
</dbReference>
<dbReference type="EC" id="3.1.-.-" evidence="13"/>
<evidence type="ECO:0000256" key="3">
    <source>
        <dbReference type="ARBA" id="ARBA00022763"/>
    </source>
</evidence>
<dbReference type="PANTHER" id="PTHR11070">
    <property type="entry name" value="UVRD / RECB / PCRA DNA HELICASE FAMILY MEMBER"/>
    <property type="match status" value="1"/>
</dbReference>
<evidence type="ECO:0000256" key="2">
    <source>
        <dbReference type="ARBA" id="ARBA00022741"/>
    </source>
</evidence>
<evidence type="ECO:0000313" key="17">
    <source>
        <dbReference type="EMBL" id="GAN36968.1"/>
    </source>
</evidence>
<dbReference type="GO" id="GO:0043138">
    <property type="term" value="F:3'-5' DNA helicase activity"/>
    <property type="evidence" value="ECO:0007669"/>
    <property type="project" value="UniProtKB-UniRule"/>
</dbReference>
<dbReference type="EMBL" id="BAYM01000090">
    <property type="protein sequence ID" value="GAN36968.1"/>
    <property type="molecule type" value="Genomic_DNA"/>
</dbReference>
<reference evidence="18" key="1">
    <citation type="submission" date="2014-05" db="EMBL/GenBank/DDBJ databases">
        <title>Whole genome sequencing of Lactobacillus casei NRIC0644.</title>
        <authorList>
            <person name="Atarashi H."/>
            <person name="Yoshida Y."/>
            <person name="Fujimura S."/>
            <person name="Tanaka N."/>
            <person name="Shiwa Y."/>
            <person name="Yoshikawa H."/>
            <person name="Okada S."/>
            <person name="Nakagawa J."/>
        </authorList>
    </citation>
    <scope>NUCLEOTIDE SEQUENCE [LARGE SCALE GENOMIC DNA]</scope>
    <source>
        <strain evidence="18">NRIC0644</strain>
    </source>
</reference>
<evidence type="ECO:0000256" key="7">
    <source>
        <dbReference type="ARBA" id="ARBA00022840"/>
    </source>
</evidence>
<dbReference type="GO" id="GO:0005829">
    <property type="term" value="C:cytosol"/>
    <property type="evidence" value="ECO:0007669"/>
    <property type="project" value="TreeGrafter"/>
</dbReference>
<comment type="catalytic activity">
    <reaction evidence="12 13">
        <text>ATP + H2O = ADP + phosphate + H(+)</text>
        <dbReference type="Rhea" id="RHEA:13065"/>
        <dbReference type="ChEBI" id="CHEBI:15377"/>
        <dbReference type="ChEBI" id="CHEBI:15378"/>
        <dbReference type="ChEBI" id="CHEBI:30616"/>
        <dbReference type="ChEBI" id="CHEBI:43474"/>
        <dbReference type="ChEBI" id="CHEBI:456216"/>
        <dbReference type="EC" id="5.6.2.4"/>
    </reaction>
</comment>
<dbReference type="GO" id="GO:0003690">
    <property type="term" value="F:double-stranded DNA binding"/>
    <property type="evidence" value="ECO:0007669"/>
    <property type="project" value="UniProtKB-UniRule"/>
</dbReference>
<dbReference type="GO" id="GO:0008408">
    <property type="term" value="F:3'-5' exonuclease activity"/>
    <property type="evidence" value="ECO:0007669"/>
    <property type="project" value="UniProtKB-UniRule"/>
</dbReference>
<comment type="similarity">
    <text evidence="13">Belongs to the helicase family. AddA subfamily.</text>
</comment>
<dbReference type="PROSITE" id="PS51217">
    <property type="entry name" value="UVRD_HELICASE_CTER"/>
    <property type="match status" value="1"/>
</dbReference>
<dbReference type="Gene3D" id="3.90.320.10">
    <property type="match status" value="1"/>
</dbReference>
<keyword evidence="5 13" id="KW-0347">Helicase</keyword>
<dbReference type="InterPro" id="IPR000212">
    <property type="entry name" value="DNA_helicase_UvrD/REP"/>
</dbReference>
<dbReference type="PANTHER" id="PTHR11070:SF48">
    <property type="entry name" value="ATP-DEPENDENT HELICASE_NUCLEASE SUBUNIT A"/>
    <property type="match status" value="1"/>
</dbReference>
<dbReference type="SUPFAM" id="SSF52980">
    <property type="entry name" value="Restriction endonuclease-like"/>
    <property type="match status" value="1"/>
</dbReference>
<dbReference type="Pfam" id="PF12705">
    <property type="entry name" value="PDDEXK_1"/>
    <property type="match status" value="1"/>
</dbReference>
<dbReference type="Pfam" id="PF00580">
    <property type="entry name" value="UvrD-helicase"/>
    <property type="match status" value="1"/>
</dbReference>
<dbReference type="InterPro" id="IPR014017">
    <property type="entry name" value="DNA_helicase_UvrD-like_C"/>
</dbReference>
<dbReference type="SUPFAM" id="SSF52540">
    <property type="entry name" value="P-loop containing nucleoside triphosphate hydrolases"/>
    <property type="match status" value="1"/>
</dbReference>
<keyword evidence="6 13" id="KW-0269">Exonuclease</keyword>
<dbReference type="InterPro" id="IPR011335">
    <property type="entry name" value="Restrct_endonuc-II-like"/>
</dbReference>
<gene>
    <name evidence="13" type="primary">addA</name>
    <name evidence="17" type="ORF">LC0644_1557</name>
</gene>
<evidence type="ECO:0000256" key="11">
    <source>
        <dbReference type="ARBA" id="ARBA00034617"/>
    </source>
</evidence>
<dbReference type="AlphaFoldDB" id="A0A0C9QEA0"/>
<keyword evidence="9 13" id="KW-0234">DNA repair</keyword>
<evidence type="ECO:0000256" key="1">
    <source>
        <dbReference type="ARBA" id="ARBA00022722"/>
    </source>
</evidence>
<keyword evidence="1 13" id="KW-0540">Nuclease</keyword>
<keyword evidence="10 13" id="KW-0413">Isomerase</keyword>
<comment type="function">
    <text evidence="13">The heterodimer acts as both an ATP-dependent DNA helicase and an ATP-dependent, dual-direction single-stranded exonuclease. Recognizes the chi site generating a DNA molecule suitable for the initiation of homologous recombination. The AddA nuclease domain is required for chi fragment generation; this subunit has the helicase and 3' -&gt; 5' nuclease activities.</text>
</comment>
<keyword evidence="4 13" id="KW-0378">Hydrolase</keyword>
<evidence type="ECO:0000256" key="14">
    <source>
        <dbReference type="PROSITE-ProRule" id="PRU00560"/>
    </source>
</evidence>
<evidence type="ECO:0000256" key="4">
    <source>
        <dbReference type="ARBA" id="ARBA00022801"/>
    </source>
</evidence>
<feature type="domain" description="UvrD-like helicase ATP-binding" evidence="15">
    <location>
        <begin position="2"/>
        <end position="475"/>
    </location>
</feature>
<feature type="binding site" evidence="14">
    <location>
        <begin position="23"/>
        <end position="30"/>
    </location>
    <ligand>
        <name>ATP</name>
        <dbReference type="ChEBI" id="CHEBI:30616"/>
    </ligand>
</feature>
<dbReference type="PROSITE" id="PS51198">
    <property type="entry name" value="UVRD_HELICASE_ATP_BIND"/>
    <property type="match status" value="1"/>
</dbReference>
<dbReference type="InterPro" id="IPR011604">
    <property type="entry name" value="PDDEXK-like_dom_sf"/>
</dbReference>
<comment type="cofactor">
    <cofactor evidence="13">
        <name>Mg(2+)</name>
        <dbReference type="ChEBI" id="CHEBI:18420"/>
    </cofactor>
</comment>
<dbReference type="InterPro" id="IPR027417">
    <property type="entry name" value="P-loop_NTPase"/>
</dbReference>
<comment type="catalytic activity">
    <reaction evidence="11 13">
        <text>Couples ATP hydrolysis with the unwinding of duplex DNA by translocating in the 3'-5' direction.</text>
        <dbReference type="EC" id="5.6.2.4"/>
    </reaction>
</comment>
<evidence type="ECO:0000256" key="13">
    <source>
        <dbReference type="HAMAP-Rule" id="MF_01451"/>
    </source>
</evidence>